<evidence type="ECO:0000313" key="3">
    <source>
        <dbReference type="Proteomes" id="UP001598112"/>
    </source>
</evidence>
<dbReference type="InterPro" id="IPR017508">
    <property type="entry name" value="HipA_N1"/>
</dbReference>
<evidence type="ECO:0000313" key="2">
    <source>
        <dbReference type="EMBL" id="MFD3293036.1"/>
    </source>
</evidence>
<feature type="domain" description="HipA N-terminal subdomain 1" evidence="1">
    <location>
        <begin position="6"/>
        <end position="103"/>
    </location>
</feature>
<sequence>MRSTTILFKDEPAGILSQLDNGSFHFRYVETWLEDKSKPAISLTMPKSKVEFSSPHLFPPFFHLLPEGANKQAVCKFKKIDPANLFGILLNTAQFDTSGAITVQQSIP</sequence>
<gene>
    <name evidence="2" type="ORF">SKC35_05005</name>
</gene>
<dbReference type="RefSeq" id="WP_377978331.1">
    <property type="nucleotide sequence ID" value="NZ_JBBKXY010000001.1"/>
</dbReference>
<organism evidence="2 3">
    <name type="scientific">Aquirufa originis</name>
    <dbReference type="NCBI Taxonomy" id="3096514"/>
    <lineage>
        <taxon>Bacteria</taxon>
        <taxon>Pseudomonadati</taxon>
        <taxon>Bacteroidota</taxon>
        <taxon>Cytophagia</taxon>
        <taxon>Cytophagales</taxon>
        <taxon>Flectobacillaceae</taxon>
        <taxon>Aquirufa</taxon>
    </lineage>
</organism>
<name>A0ABW6D489_9BACT</name>
<dbReference type="Pfam" id="PF13657">
    <property type="entry name" value="Couple_hipA"/>
    <property type="match status" value="1"/>
</dbReference>
<comment type="caution">
    <text evidence="2">The sequence shown here is derived from an EMBL/GenBank/DDBJ whole genome shotgun (WGS) entry which is preliminary data.</text>
</comment>
<dbReference type="EMBL" id="JBBKXY010000001">
    <property type="protein sequence ID" value="MFD3293036.1"/>
    <property type="molecule type" value="Genomic_DNA"/>
</dbReference>
<protein>
    <submittedName>
        <fullName evidence="2">HipA N-terminal domain-containing protein</fullName>
    </submittedName>
</protein>
<keyword evidence="3" id="KW-1185">Reference proteome</keyword>
<reference evidence="2 3" key="1">
    <citation type="submission" date="2024-03" db="EMBL/GenBank/DDBJ databases">
        <title>Aquirufa genome sequencing.</title>
        <authorList>
            <person name="Pitt A."/>
            <person name="Hahn M.W."/>
        </authorList>
    </citation>
    <scope>NUCLEOTIDE SEQUENCE [LARGE SCALE GENOMIC DNA]</scope>
    <source>
        <strain evidence="2 3">KTFRIE-69F</strain>
    </source>
</reference>
<evidence type="ECO:0000259" key="1">
    <source>
        <dbReference type="Pfam" id="PF13657"/>
    </source>
</evidence>
<proteinExistence type="predicted"/>
<dbReference type="Proteomes" id="UP001598112">
    <property type="component" value="Unassembled WGS sequence"/>
</dbReference>
<dbReference type="NCBIfam" id="TIGR03071">
    <property type="entry name" value="couple_hipA"/>
    <property type="match status" value="1"/>
</dbReference>
<accession>A0ABW6D489</accession>